<dbReference type="Proteomes" id="UP000050640">
    <property type="component" value="Unplaced"/>
</dbReference>
<accession>A0A0R3S5C2</accession>
<name>A0A0R3S5C2_9BILA</name>
<evidence type="ECO:0000256" key="1">
    <source>
        <dbReference type="SAM" id="MobiDB-lite"/>
    </source>
</evidence>
<evidence type="ECO:0000313" key="3">
    <source>
        <dbReference type="WBParaSite" id="EEL_0000999101-mRNA-1"/>
    </source>
</evidence>
<sequence>MKFCGQVSNWNISGAEQKSGLGIAKTILQTKQKMNNNENTASEKANVAVSGVQTLNWNSSINNWMDYENENHRDSGTSSSDGMPTSDAPTSSTTSTNISIFDALLQFFKAIDRNEISSRPDLETRLKIMNWLCATEEINKIVSLNLNFYTSGNSPATTEANITISSTLIIMNSLSGCFRRKKQIV</sequence>
<evidence type="ECO:0000313" key="2">
    <source>
        <dbReference type="Proteomes" id="UP000050640"/>
    </source>
</evidence>
<dbReference type="STRING" id="1147741.A0A0R3S5C2"/>
<reference evidence="3" key="1">
    <citation type="submission" date="2017-02" db="UniProtKB">
        <authorList>
            <consortium name="WormBaseParasite"/>
        </authorList>
    </citation>
    <scope>IDENTIFICATION</scope>
</reference>
<proteinExistence type="predicted"/>
<dbReference type="WBParaSite" id="EEL_0000999101-mRNA-1">
    <property type="protein sequence ID" value="EEL_0000999101-mRNA-1"/>
    <property type="gene ID" value="EEL_0000999101"/>
</dbReference>
<feature type="compositionally biased region" description="Polar residues" evidence="1">
    <location>
        <begin position="76"/>
        <end position="89"/>
    </location>
</feature>
<keyword evidence="2" id="KW-1185">Reference proteome</keyword>
<organism evidence="2 3">
    <name type="scientific">Elaeophora elaphi</name>
    <dbReference type="NCBI Taxonomy" id="1147741"/>
    <lineage>
        <taxon>Eukaryota</taxon>
        <taxon>Metazoa</taxon>
        <taxon>Ecdysozoa</taxon>
        <taxon>Nematoda</taxon>
        <taxon>Chromadorea</taxon>
        <taxon>Rhabditida</taxon>
        <taxon>Spirurina</taxon>
        <taxon>Spiruromorpha</taxon>
        <taxon>Filarioidea</taxon>
        <taxon>Onchocercidae</taxon>
        <taxon>Elaeophora</taxon>
    </lineage>
</organism>
<feature type="region of interest" description="Disordered" evidence="1">
    <location>
        <begin position="67"/>
        <end position="94"/>
    </location>
</feature>
<dbReference type="AlphaFoldDB" id="A0A0R3S5C2"/>
<protein>
    <submittedName>
        <fullName evidence="3">Uncharacterized protein</fullName>
    </submittedName>
</protein>